<dbReference type="GO" id="GO:0016301">
    <property type="term" value="F:kinase activity"/>
    <property type="evidence" value="ECO:0007669"/>
    <property type="project" value="UniProtKB-KW"/>
</dbReference>
<keyword evidence="2" id="KW-0808">Transferase</keyword>
<evidence type="ECO:0000313" key="2">
    <source>
        <dbReference type="EMBL" id="MPC65380.1"/>
    </source>
</evidence>
<organism evidence="2 3">
    <name type="scientific">Portunus trituberculatus</name>
    <name type="common">Swimming crab</name>
    <name type="synonym">Neptunus trituberculatus</name>
    <dbReference type="NCBI Taxonomy" id="210409"/>
    <lineage>
        <taxon>Eukaryota</taxon>
        <taxon>Metazoa</taxon>
        <taxon>Ecdysozoa</taxon>
        <taxon>Arthropoda</taxon>
        <taxon>Crustacea</taxon>
        <taxon>Multicrustacea</taxon>
        <taxon>Malacostraca</taxon>
        <taxon>Eumalacostraca</taxon>
        <taxon>Eucarida</taxon>
        <taxon>Decapoda</taxon>
        <taxon>Pleocyemata</taxon>
        <taxon>Brachyura</taxon>
        <taxon>Eubrachyura</taxon>
        <taxon>Portunoidea</taxon>
        <taxon>Portunidae</taxon>
        <taxon>Portuninae</taxon>
        <taxon>Portunus</taxon>
    </lineage>
</organism>
<dbReference type="GO" id="GO:0006303">
    <property type="term" value="P:double-strand break repair via nonhomologous end joining"/>
    <property type="evidence" value="ECO:0007669"/>
    <property type="project" value="InterPro"/>
</dbReference>
<dbReference type="AlphaFoldDB" id="A0A5B7GZD7"/>
<reference evidence="2 3" key="1">
    <citation type="submission" date="2019-05" db="EMBL/GenBank/DDBJ databases">
        <title>Another draft genome of Portunus trituberculatus and its Hox gene families provides insights of decapod evolution.</title>
        <authorList>
            <person name="Jeong J.-H."/>
            <person name="Song I."/>
            <person name="Kim S."/>
            <person name="Choi T."/>
            <person name="Kim D."/>
            <person name="Ryu S."/>
            <person name="Kim W."/>
        </authorList>
    </citation>
    <scope>NUCLEOTIDE SEQUENCE [LARGE SCALE GENOMIC DNA]</scope>
    <source>
        <tissue evidence="2">Muscle</tissue>
    </source>
</reference>
<dbReference type="OrthoDB" id="431717at2759"/>
<dbReference type="InterPro" id="IPR045581">
    <property type="entry name" value="DNAPKcs_CC5"/>
</dbReference>
<comment type="caution">
    <text evidence="2">The sequence shown here is derived from an EMBL/GenBank/DDBJ whole genome shotgun (WGS) entry which is preliminary data.</text>
</comment>
<dbReference type="Pfam" id="PF19704">
    <property type="entry name" value="DNAPKcs_CC5"/>
    <property type="match status" value="2"/>
</dbReference>
<keyword evidence="3" id="KW-1185">Reference proteome</keyword>
<accession>A0A5B7GZD7</accession>
<evidence type="ECO:0000313" key="3">
    <source>
        <dbReference type="Proteomes" id="UP000324222"/>
    </source>
</evidence>
<dbReference type="EMBL" id="VSRR010023300">
    <property type="protein sequence ID" value="MPC65380.1"/>
    <property type="molecule type" value="Genomic_DNA"/>
</dbReference>
<sequence>MLANGLAPYTEGSVAEKTKCEKILLKLLEAHYASVYGAAAEVVGLVLKFQNSQSEVFCIGNTFREESTQLVSLELVNAALPRLSPSQVLYFLPGIMGFATHPGAKCREMMYDILFWIHDNFR</sequence>
<protein>
    <submittedName>
        <fullName evidence="2">DNA-dependent protein kinase catalytic subunit</fullName>
    </submittedName>
</protein>
<feature type="domain" description="DNA-dependent protein kinase catalytic subunit CC5" evidence="1">
    <location>
        <begin position="1"/>
        <end position="53"/>
    </location>
</feature>
<keyword evidence="2" id="KW-0418">Kinase</keyword>
<name>A0A5B7GZD7_PORTR</name>
<feature type="domain" description="DNA-dependent protein kinase catalytic subunit CC5" evidence="1">
    <location>
        <begin position="64"/>
        <end position="122"/>
    </location>
</feature>
<proteinExistence type="predicted"/>
<gene>
    <name evidence="2" type="primary">PRKDC_1</name>
    <name evidence="2" type="ORF">E2C01_059514</name>
</gene>
<evidence type="ECO:0000259" key="1">
    <source>
        <dbReference type="Pfam" id="PF19704"/>
    </source>
</evidence>
<dbReference type="Proteomes" id="UP000324222">
    <property type="component" value="Unassembled WGS sequence"/>
</dbReference>